<name>C9SRL1_VERA1</name>
<feature type="compositionally biased region" description="Polar residues" evidence="1">
    <location>
        <begin position="462"/>
        <end position="478"/>
    </location>
</feature>
<feature type="region of interest" description="Disordered" evidence="1">
    <location>
        <begin position="129"/>
        <end position="233"/>
    </location>
</feature>
<proteinExistence type="predicted"/>
<accession>C9SRL1</accession>
<feature type="region of interest" description="Disordered" evidence="1">
    <location>
        <begin position="1"/>
        <end position="39"/>
    </location>
</feature>
<dbReference type="OrthoDB" id="5086080at2759"/>
<organism evidence="3">
    <name type="scientific">Verticillium alfalfae (strain VaMs.102 / ATCC MYA-4576 / FGSC 10136)</name>
    <name type="common">Verticillium wilt of alfalfa</name>
    <name type="synonym">Verticillium albo-atrum</name>
    <dbReference type="NCBI Taxonomy" id="526221"/>
    <lineage>
        <taxon>Eukaryota</taxon>
        <taxon>Fungi</taxon>
        <taxon>Dikarya</taxon>
        <taxon>Ascomycota</taxon>
        <taxon>Pezizomycotina</taxon>
        <taxon>Sordariomycetes</taxon>
        <taxon>Hypocreomycetidae</taxon>
        <taxon>Glomerellales</taxon>
        <taxon>Plectosphaerellaceae</taxon>
        <taxon>Verticillium</taxon>
    </lineage>
</organism>
<dbReference type="HOGENOM" id="CLU_028818_2_1_1"/>
<dbReference type="Proteomes" id="UP000008698">
    <property type="component" value="Unassembled WGS sequence"/>
</dbReference>
<dbReference type="KEGG" id="val:VDBG_07536"/>
<dbReference type="Pfam" id="PF11905">
    <property type="entry name" value="DUF3425"/>
    <property type="match status" value="1"/>
</dbReference>
<feature type="compositionally biased region" description="Basic and acidic residues" evidence="1">
    <location>
        <begin position="24"/>
        <end position="39"/>
    </location>
</feature>
<evidence type="ECO:0000256" key="1">
    <source>
        <dbReference type="SAM" id="MobiDB-lite"/>
    </source>
</evidence>
<evidence type="ECO:0000313" key="3">
    <source>
        <dbReference type="Proteomes" id="UP000008698"/>
    </source>
</evidence>
<keyword evidence="3" id="KW-1185">Reference proteome</keyword>
<dbReference type="InterPro" id="IPR021833">
    <property type="entry name" value="DUF3425"/>
</dbReference>
<feature type="compositionally biased region" description="Low complexity" evidence="1">
    <location>
        <begin position="130"/>
        <end position="141"/>
    </location>
</feature>
<dbReference type="RefSeq" id="XP_003002077.1">
    <property type="nucleotide sequence ID" value="XM_003002031.1"/>
</dbReference>
<dbReference type="GeneID" id="9537469"/>
<evidence type="ECO:0008006" key="4">
    <source>
        <dbReference type="Google" id="ProtNLM"/>
    </source>
</evidence>
<evidence type="ECO:0000313" key="2">
    <source>
        <dbReference type="EMBL" id="EEY21426.1"/>
    </source>
</evidence>
<reference evidence="3" key="1">
    <citation type="journal article" date="2011" name="PLoS Pathog.">
        <title>Comparative genomics yields insights into niche adaptation of plant vascular wilt pathogens.</title>
        <authorList>
            <person name="Klosterman S.J."/>
            <person name="Subbarao K.V."/>
            <person name="Kang S."/>
            <person name="Veronese P."/>
            <person name="Gold S.E."/>
            <person name="Thomma B.P.H.J."/>
            <person name="Chen Z."/>
            <person name="Henrissat B."/>
            <person name="Lee Y.-H."/>
            <person name="Park J."/>
            <person name="Garcia-Pedrajas M.D."/>
            <person name="Barbara D.J."/>
            <person name="Anchieta A."/>
            <person name="de Jonge R."/>
            <person name="Santhanam P."/>
            <person name="Maruthachalam K."/>
            <person name="Atallah Z."/>
            <person name="Amyotte S.G."/>
            <person name="Paz Z."/>
            <person name="Inderbitzin P."/>
            <person name="Hayes R.J."/>
            <person name="Heiman D.I."/>
            <person name="Young S."/>
            <person name="Zeng Q."/>
            <person name="Engels R."/>
            <person name="Galagan J."/>
            <person name="Cuomo C.A."/>
            <person name="Dobinson K.F."/>
            <person name="Ma L.-J."/>
        </authorList>
    </citation>
    <scope>NUCLEOTIDE SEQUENCE [LARGE SCALE GENOMIC DNA]</scope>
    <source>
        <strain evidence="3">VaMs.102 / ATCC MYA-4576 / FGSC 10136</strain>
    </source>
</reference>
<dbReference type="OMA" id="GIDFFVW"/>
<feature type="region of interest" description="Disordered" evidence="1">
    <location>
        <begin position="461"/>
        <end position="512"/>
    </location>
</feature>
<gene>
    <name evidence="2" type="ORF">VDBG_07536</name>
</gene>
<feature type="compositionally biased region" description="Low complexity" evidence="1">
    <location>
        <begin position="494"/>
        <end position="505"/>
    </location>
</feature>
<dbReference type="PANTHER" id="PTHR37012">
    <property type="entry name" value="B-ZIP TRANSCRIPTION FACTOR (EUROFUNG)-RELATED"/>
    <property type="match status" value="1"/>
</dbReference>
<sequence length="610" mass="68335">MSAVPKTEVKDETPEVTARRLKKRELDRKAQRMARERTKSRIAHLEELVGHLSHNDTNAEVSHLMERLLQTTQERDKLVGVLASLGTTIRHHTDALTAAQAEGSSSAVVAAMQALGDRSERNVDVKPFDQQAQAQAQAQAQVHDHGPLTTRHGHREPYAPTDPRMQQHPSAPPPPAYGWGFENPDLHQQHQHAQNTAAMPPYSSQDYDKLPPGNPTAMPRSDSEFSSETNVSGEHYMVPPSACHPQCECLTIIEPPPGHPASGRNTWRDANSALGKSIKLLEAEDVEAEDRASQDTPVRAIVEGWDSIERAGLMTDSWRKLRVLDDICFSKCGAVERLAVLRMMHLLICCHGDPTPERLATLPRWYRKRPGIRERFVFSQHRYCTNQFWELFRSNLTLVWQFGFDDCFMQNTATGRFELAPLFEERIRDIKAWTMNADFLNQYPELADDIPVFTGIPAKPSTPRNVLAQQQARWSTTPRPIKRDVDEPAELVPQQQQQQQQQQRQQAEDDLAKSSALVVTTQAPAFADNEYMAQSPDVHVTMAGQPTYAYDQSGVIVPTTLAPADLGPGDSMSILAVVVYYTASTLHMTQSRTGERKKVMEGKENGISNI</sequence>
<feature type="compositionally biased region" description="Polar residues" evidence="1">
    <location>
        <begin position="193"/>
        <end position="205"/>
    </location>
</feature>
<dbReference type="AlphaFoldDB" id="C9SRL1"/>
<protein>
    <recommendedName>
        <fullName evidence="4">BZIP domain-containing protein</fullName>
    </recommendedName>
</protein>
<dbReference type="CDD" id="cd14688">
    <property type="entry name" value="bZIP_YAP"/>
    <property type="match status" value="1"/>
</dbReference>
<dbReference type="PANTHER" id="PTHR37012:SF7">
    <property type="entry name" value="B-ZIP TRANSCRIPTION FACTOR (EUROFUNG)-RELATED"/>
    <property type="match status" value="1"/>
</dbReference>
<dbReference type="eggNOG" id="ENOG502SKDE">
    <property type="taxonomic scope" value="Eukaryota"/>
</dbReference>
<dbReference type="EMBL" id="DS985223">
    <property type="protein sequence ID" value="EEY21426.1"/>
    <property type="molecule type" value="Genomic_DNA"/>
</dbReference>